<gene>
    <name evidence="2" type="ORF">DFH45_001629</name>
</gene>
<dbReference type="CDD" id="cd19608">
    <property type="entry name" value="GH113_mannanase-like"/>
    <property type="match status" value="1"/>
</dbReference>
<reference evidence="2" key="1">
    <citation type="submission" date="2020-05" db="EMBL/GenBank/DDBJ databases">
        <title>Genomic insights into acetone-butanol-ethanol (ABE) fermentation by sequencing solventogenic clostridia strains.</title>
        <authorList>
            <person name="Brown S."/>
        </authorList>
    </citation>
    <scope>NUCLEOTIDE SEQUENCE</scope>
    <source>
        <strain evidence="2">DJ126</strain>
    </source>
</reference>
<dbReference type="InterPro" id="IPR017853">
    <property type="entry name" value="GH"/>
</dbReference>
<dbReference type="EMBL" id="JABSXK010000001">
    <property type="protein sequence ID" value="NRV08666.1"/>
    <property type="molecule type" value="Genomic_DNA"/>
</dbReference>
<evidence type="ECO:0008006" key="4">
    <source>
        <dbReference type="Google" id="ProtNLM"/>
    </source>
</evidence>
<accession>A0A9Q5GHE9</accession>
<dbReference type="Gene3D" id="3.20.20.80">
    <property type="entry name" value="Glycosidases"/>
    <property type="match status" value="1"/>
</dbReference>
<proteinExistence type="predicted"/>
<dbReference type="AlphaFoldDB" id="A0A9Q5GHE9"/>
<feature type="transmembrane region" description="Helical" evidence="1">
    <location>
        <begin position="21"/>
        <end position="39"/>
    </location>
</feature>
<comment type="caution">
    <text evidence="2">The sequence shown here is derived from an EMBL/GenBank/DDBJ whole genome shotgun (WGS) entry which is preliminary data.</text>
</comment>
<keyword evidence="1" id="KW-0472">Membrane</keyword>
<sequence>MNVYGNNIRLTDRVGGKMTKRGVLIFIILSMITFVFYAYNINVESRGVINKMINKIEGKTLNSKFQTKIKSGNLSTDYNIDQVLKDIDKLQLNTLNVPVVINIDSRTSSNMTIDKGSEKRAIELFEKLRWKKINIILEPYPWIENGSIGETEWKPDNIDEFFNNWTNNVLGNLIKDIAIPYHVDALNIGTSFVYMESNEQKMCDMVDYVRDRYKGLLTYRTNFWVTAKDFSPEFTDKYNEKLNNKIFSKVDFISIASYFELTSNDTNTVENLISSLERTQIYDRKQNIKQEVKNFYDKWNKPIFFGELGFPRTNKASVQPHNPLISNIVNNKEQANCFEAYRSVFENESWNLGFSIFAIGETSDDKKYYPSDESVEIIRKWYAKNES</sequence>
<dbReference type="Proteomes" id="UP000821656">
    <property type="component" value="Unassembled WGS sequence"/>
</dbReference>
<dbReference type="SUPFAM" id="SSF51445">
    <property type="entry name" value="(Trans)glycosidases"/>
    <property type="match status" value="1"/>
</dbReference>
<dbReference type="Pfam" id="PF22612">
    <property type="entry name" value="GH113"/>
    <property type="match status" value="1"/>
</dbReference>
<evidence type="ECO:0000256" key="1">
    <source>
        <dbReference type="SAM" id="Phobius"/>
    </source>
</evidence>
<keyword evidence="1" id="KW-0812">Transmembrane</keyword>
<evidence type="ECO:0000313" key="2">
    <source>
        <dbReference type="EMBL" id="NRV08666.1"/>
    </source>
</evidence>
<organism evidence="2 3">
    <name type="scientific">Clostridium beijerinckii</name>
    <name type="common">Clostridium MP</name>
    <dbReference type="NCBI Taxonomy" id="1520"/>
    <lineage>
        <taxon>Bacteria</taxon>
        <taxon>Bacillati</taxon>
        <taxon>Bacillota</taxon>
        <taxon>Clostridia</taxon>
        <taxon>Eubacteriales</taxon>
        <taxon>Clostridiaceae</taxon>
        <taxon>Clostridium</taxon>
    </lineage>
</organism>
<protein>
    <recommendedName>
        <fullName evidence="4">Hydrolase</fullName>
    </recommendedName>
</protein>
<evidence type="ECO:0000313" key="3">
    <source>
        <dbReference type="Proteomes" id="UP000821656"/>
    </source>
</evidence>
<dbReference type="InterPro" id="IPR055151">
    <property type="entry name" value="GH113"/>
</dbReference>
<name>A0A9Q5GHE9_CLOBE</name>
<keyword evidence="1" id="KW-1133">Transmembrane helix</keyword>